<dbReference type="HOGENOM" id="CLU_791540_0_0_10"/>
<dbReference type="EMBL" id="CP000108">
    <property type="protein sequence ID" value="ABB27596.1"/>
    <property type="molecule type" value="Genomic_DNA"/>
</dbReference>
<dbReference type="STRING" id="340177.Cag_0323"/>
<gene>
    <name evidence="3" type="ordered locus">Cag_0323</name>
</gene>
<dbReference type="PROSITE" id="PS51724">
    <property type="entry name" value="SPOR"/>
    <property type="match status" value="1"/>
</dbReference>
<reference evidence="3" key="1">
    <citation type="submission" date="2005-08" db="EMBL/GenBank/DDBJ databases">
        <title>Complete sequence of Chlorobium chlorochromatii CaD3.</title>
        <authorList>
            <person name="Copeland A."/>
            <person name="Lucas S."/>
            <person name="Lapidus A."/>
            <person name="Barry K."/>
            <person name="Detter J.C."/>
            <person name="Glavina T."/>
            <person name="Hammon N."/>
            <person name="Israni S."/>
            <person name="Pitluck S."/>
            <person name="Bryant D."/>
            <person name="Schmutz J."/>
            <person name="Larimer F."/>
            <person name="Land M."/>
            <person name="Kyrpides N."/>
            <person name="Ivanova N."/>
            <person name="Richardson P."/>
        </authorList>
    </citation>
    <scope>NUCLEOTIDE SEQUENCE [LARGE SCALE GENOMIC DNA]</scope>
    <source>
        <strain evidence="3">CaD3</strain>
    </source>
</reference>
<dbReference type="InterPro" id="IPR036680">
    <property type="entry name" value="SPOR-like_sf"/>
</dbReference>
<name>Q3ATS9_CHLCH</name>
<evidence type="ECO:0000256" key="1">
    <source>
        <dbReference type="SAM" id="Phobius"/>
    </source>
</evidence>
<evidence type="ECO:0000313" key="3">
    <source>
        <dbReference type="EMBL" id="ABB27596.1"/>
    </source>
</evidence>
<feature type="transmembrane region" description="Helical" evidence="1">
    <location>
        <begin position="182"/>
        <end position="203"/>
    </location>
</feature>
<dbReference type="KEGG" id="cch:Cag_0323"/>
<keyword evidence="1" id="KW-0472">Membrane</keyword>
<proteinExistence type="predicted"/>
<sequence>MIDSSLTQKLMASLDCDEKEALRLLKNCGAAMVHYILASKKIAIKGLGVLTVRHIPLKKERQASGVTFVPPSNNLVYERREVGEGDIARLAISALSLSEHQAIRFSEVLASYFTAAFTAKQEVALPALGAFYADADGLYGFHVAPSFTALLNREYCDLADIVVPVGNRWGLWQERFRALRPAFITVGAVGVLFTASLLLYRWFSEHPLQIVVPSTLSSAKAVKQSLHAVAATASSMLESSTERPVTVLPTTPSFADSLQLERGAYAVVLATFQTERTAYEQVAVMRQAGIEAFVWPVFMEGSRYSRIMTGMFTTREAAEAHLKMLPEAFIKGAYVQKAKRNVVLYAKKRV</sequence>
<keyword evidence="1" id="KW-1133">Transmembrane helix</keyword>
<dbReference type="GO" id="GO:0042834">
    <property type="term" value="F:peptidoglycan binding"/>
    <property type="evidence" value="ECO:0007669"/>
    <property type="project" value="InterPro"/>
</dbReference>
<protein>
    <recommendedName>
        <fullName evidence="2">SPOR domain-containing protein</fullName>
    </recommendedName>
</protein>
<dbReference type="Pfam" id="PF05036">
    <property type="entry name" value="SPOR"/>
    <property type="match status" value="1"/>
</dbReference>
<accession>Q3ATS9</accession>
<dbReference type="AlphaFoldDB" id="Q3ATS9"/>
<dbReference type="SUPFAM" id="SSF110997">
    <property type="entry name" value="Sporulation related repeat"/>
    <property type="match status" value="1"/>
</dbReference>
<dbReference type="eggNOG" id="COG0776">
    <property type="taxonomic scope" value="Bacteria"/>
</dbReference>
<dbReference type="InterPro" id="IPR007730">
    <property type="entry name" value="SPOR-like_dom"/>
</dbReference>
<keyword evidence="1" id="KW-0812">Transmembrane</keyword>
<dbReference type="eggNOG" id="COG3087">
    <property type="taxonomic scope" value="Bacteria"/>
</dbReference>
<dbReference type="Gene3D" id="3.30.70.1070">
    <property type="entry name" value="Sporulation related repeat"/>
    <property type="match status" value="1"/>
</dbReference>
<evidence type="ECO:0000259" key="2">
    <source>
        <dbReference type="PROSITE" id="PS51724"/>
    </source>
</evidence>
<feature type="domain" description="SPOR" evidence="2">
    <location>
        <begin position="259"/>
        <end position="337"/>
    </location>
</feature>
<dbReference type="OrthoDB" id="594082at2"/>
<organism evidence="3">
    <name type="scientific">Chlorobium chlorochromatii (strain CaD3)</name>
    <dbReference type="NCBI Taxonomy" id="340177"/>
    <lineage>
        <taxon>Bacteria</taxon>
        <taxon>Pseudomonadati</taxon>
        <taxon>Chlorobiota</taxon>
        <taxon>Chlorobiia</taxon>
        <taxon>Chlorobiales</taxon>
        <taxon>Chlorobiaceae</taxon>
        <taxon>Chlorobium/Pelodictyon group</taxon>
        <taxon>Chlorobium</taxon>
    </lineage>
</organism>